<evidence type="ECO:0000259" key="3">
    <source>
        <dbReference type="PROSITE" id="PS50835"/>
    </source>
</evidence>
<feature type="domain" description="Fibronectin type-III" evidence="4">
    <location>
        <begin position="351"/>
        <end position="458"/>
    </location>
</feature>
<feature type="domain" description="Fibronectin type-III" evidence="4">
    <location>
        <begin position="217"/>
        <end position="318"/>
    </location>
</feature>
<dbReference type="InterPro" id="IPR013783">
    <property type="entry name" value="Ig-like_fold"/>
</dbReference>
<accession>A0A8T2NL62</accession>
<dbReference type="InterPro" id="IPR013098">
    <property type="entry name" value="Ig_I-set"/>
</dbReference>
<dbReference type="OrthoDB" id="9936265at2759"/>
<evidence type="ECO:0000256" key="2">
    <source>
        <dbReference type="ARBA" id="ARBA00023319"/>
    </source>
</evidence>
<dbReference type="GO" id="GO:0045214">
    <property type="term" value="P:sarcomere organization"/>
    <property type="evidence" value="ECO:0007669"/>
    <property type="project" value="TreeGrafter"/>
</dbReference>
<evidence type="ECO:0000313" key="5">
    <source>
        <dbReference type="EMBL" id="KAG9337127.1"/>
    </source>
</evidence>
<dbReference type="SMART" id="SM00408">
    <property type="entry name" value="IGc2"/>
    <property type="match status" value="1"/>
</dbReference>
<dbReference type="InterPro" id="IPR036179">
    <property type="entry name" value="Ig-like_dom_sf"/>
</dbReference>
<dbReference type="EMBL" id="JAFBMS010000094">
    <property type="protein sequence ID" value="KAG9337127.1"/>
    <property type="molecule type" value="Genomic_DNA"/>
</dbReference>
<dbReference type="Pfam" id="PF00041">
    <property type="entry name" value="fn3"/>
    <property type="match status" value="2"/>
</dbReference>
<dbReference type="PANTHER" id="PTHR13817:SF89">
    <property type="entry name" value="MYOMESIN-3"/>
    <property type="match status" value="1"/>
</dbReference>
<dbReference type="InterPro" id="IPR003961">
    <property type="entry name" value="FN3_dom"/>
</dbReference>
<comment type="caution">
    <text evidence="5">The sequence shown here is derived from an EMBL/GenBank/DDBJ whole genome shotgun (WGS) entry which is preliminary data.</text>
</comment>
<evidence type="ECO:0000256" key="1">
    <source>
        <dbReference type="ARBA" id="ARBA00022737"/>
    </source>
</evidence>
<feature type="domain" description="Ig-like" evidence="3">
    <location>
        <begin position="830"/>
        <end position="907"/>
    </location>
</feature>
<keyword evidence="2" id="KW-0393">Immunoglobulin domain</keyword>
<dbReference type="SUPFAM" id="SSF49265">
    <property type="entry name" value="Fibronectin type III"/>
    <property type="match status" value="2"/>
</dbReference>
<proteinExistence type="predicted"/>
<name>A0A8T2NL62_9TELE</name>
<feature type="domain" description="Ig-like" evidence="3">
    <location>
        <begin position="1047"/>
        <end position="1129"/>
    </location>
</feature>
<feature type="domain" description="Ig-like" evidence="3">
    <location>
        <begin position="160"/>
        <end position="202"/>
    </location>
</feature>
<keyword evidence="1" id="KW-0677">Repeat</keyword>
<dbReference type="SMART" id="SM00060">
    <property type="entry name" value="FN3"/>
    <property type="match status" value="4"/>
</dbReference>
<evidence type="ECO:0008006" key="7">
    <source>
        <dbReference type="Google" id="ProtNLM"/>
    </source>
</evidence>
<dbReference type="FunFam" id="2.60.40.10:FF:000233">
    <property type="entry name" value="Myomesin 1"/>
    <property type="match status" value="1"/>
</dbReference>
<dbReference type="FunFam" id="2.60.40.10:FF:000179">
    <property type="entry name" value="Myomesin 2"/>
    <property type="match status" value="1"/>
</dbReference>
<organism evidence="5 6">
    <name type="scientific">Albula glossodonta</name>
    <name type="common">roundjaw bonefish</name>
    <dbReference type="NCBI Taxonomy" id="121402"/>
    <lineage>
        <taxon>Eukaryota</taxon>
        <taxon>Metazoa</taxon>
        <taxon>Chordata</taxon>
        <taxon>Craniata</taxon>
        <taxon>Vertebrata</taxon>
        <taxon>Euteleostomi</taxon>
        <taxon>Actinopterygii</taxon>
        <taxon>Neopterygii</taxon>
        <taxon>Teleostei</taxon>
        <taxon>Albuliformes</taxon>
        <taxon>Albulidae</taxon>
        <taxon>Albula</taxon>
    </lineage>
</organism>
<dbReference type="PANTHER" id="PTHR13817">
    <property type="entry name" value="TITIN"/>
    <property type="match status" value="1"/>
</dbReference>
<dbReference type="SUPFAM" id="SSF48726">
    <property type="entry name" value="Immunoglobulin"/>
    <property type="match status" value="4"/>
</dbReference>
<protein>
    <recommendedName>
        <fullName evidence="7">Myomesin 3</fullName>
    </recommendedName>
</protein>
<gene>
    <name evidence="5" type="ORF">JZ751_029718</name>
</gene>
<keyword evidence="6" id="KW-1185">Reference proteome</keyword>
<dbReference type="GO" id="GO:0003007">
    <property type="term" value="P:heart morphogenesis"/>
    <property type="evidence" value="ECO:0007669"/>
    <property type="project" value="UniProtKB-ARBA"/>
</dbReference>
<dbReference type="InterPro" id="IPR050964">
    <property type="entry name" value="Striated_Muscle_Regulatory"/>
</dbReference>
<dbReference type="GO" id="GO:0055013">
    <property type="term" value="P:cardiac muscle cell development"/>
    <property type="evidence" value="ECO:0007669"/>
    <property type="project" value="UniProtKB-ARBA"/>
</dbReference>
<dbReference type="Pfam" id="PF07679">
    <property type="entry name" value="I-set"/>
    <property type="match status" value="1"/>
</dbReference>
<dbReference type="InterPro" id="IPR003598">
    <property type="entry name" value="Ig_sub2"/>
</dbReference>
<dbReference type="GO" id="GO:0031430">
    <property type="term" value="C:M band"/>
    <property type="evidence" value="ECO:0007669"/>
    <property type="project" value="TreeGrafter"/>
</dbReference>
<dbReference type="PROSITE" id="PS50853">
    <property type="entry name" value="FN3"/>
    <property type="match status" value="3"/>
</dbReference>
<dbReference type="SMART" id="SM00409">
    <property type="entry name" value="IG"/>
    <property type="match status" value="5"/>
</dbReference>
<dbReference type="PRINTS" id="PR00014">
    <property type="entry name" value="FNTYPEIII"/>
</dbReference>
<dbReference type="InterPro" id="IPR007110">
    <property type="entry name" value="Ig-like_dom"/>
</dbReference>
<dbReference type="AlphaFoldDB" id="A0A8T2NL62"/>
<evidence type="ECO:0000313" key="6">
    <source>
        <dbReference type="Proteomes" id="UP000824540"/>
    </source>
</evidence>
<evidence type="ECO:0000259" key="4">
    <source>
        <dbReference type="PROSITE" id="PS50853"/>
    </source>
</evidence>
<dbReference type="PROSITE" id="PS50835">
    <property type="entry name" value="IG_LIKE"/>
    <property type="match status" value="3"/>
</dbReference>
<dbReference type="CDD" id="cd00063">
    <property type="entry name" value="FN3"/>
    <property type="match status" value="4"/>
</dbReference>
<feature type="domain" description="Fibronectin type-III" evidence="4">
    <location>
        <begin position="543"/>
        <end position="630"/>
    </location>
</feature>
<dbReference type="InterPro" id="IPR003599">
    <property type="entry name" value="Ig_sub"/>
</dbReference>
<sequence length="1144" mass="129123">MVREDELRRRDKWTLFGNEAEKVEVEVIRNQHVIRTRADRMALRQEAQGRAMVRKKFLEDLSLKPPDFPIPLRSHTVWEGMGVKLFKDGVPLNMFHHPWNYKLRQTFGLSVLEIRRCSVEDAGEYTAVAKSSLGEATTFATLVVNSYQGAEAGLECSWSPKALFDSTFRPSFVKEGDSLTLQCGFTSALLAFQQDVAWFRDGGHIHRAAAHVRGGQRAQRLCVRARWIIFGARGPWLPAGCPLQGCEPGLRLPHLEPPQCDIGEGKWVRCSETVQKLCCFPVMGLKDGTMYQFRVRAVNRAGAGRPSRPTDPILTSDPAEPGRTMVVKVDRGKEIIITKDQLEGQIRVPFPPTDVHAAEVTDTHVVLSWSEPDPLTPSHSVHPEEPKTSEEILGYYLYYCQTGTTDWTTVNNKPTTNTRFTVDGLSMNKEYVFRVKTVSRAGNSEYSEESQPLLVKAAIRVPTRPTGIALLNCTGTEMVIGWRAPANNGGDPVSGYFLDQVDSEVQVWHEVNVKAVKERTYKSSPLTWWASASPQSPARPSCCPYDLEFREVRENSLVLLWERPMYEGQSPVTGYVVEIIQEDEEEGWTALTQEPITDTFLQLRVTAVNNAGLGMPSLPSEPITAQSKPGMKEIEVGVDNDGFIYLAFESNTAGQFEWNKNYREAIDATRATLETKDNRSTLTFTDASEEDLGLYTVAISDCPQDSSSYNFTAEVIALISPWEIEVGEKGEVRFWLQTEPLTPSAELHLILNDKEISSAPGRKVNFDRPSGLLEILFDELTQADEGSYTAQLRDGRAKNQFTLVFVDEKFRQTLAQSRAKLADWKRKAGPYFLEFLTWKVTEDCELVFQCKVTNVSKDTVLKWFKDEVEMTKFEYDKQSGLSSFTVEQKEAGVYKAVLSDNRGQDVTTLELLNEEFEKLQQHLSRQCALSASPLRVECTAVGFKLYCSLKYYLSYLKPAWYFKEKRIDQQERTKVGSTMQKVWIEIFSPTENDKGKYTLEMFDGKETHTRTLDLSGQAFADAMLEYQRLKQVALAEKNRARVTKGLPDVVAIMEEKSLCLTCFAEGDPPPEMFWLKNDREIVTGGQYSISNEKMCTTLTINNVSVEDSGLYSVFVRNKFGSQTVNVTISVYKHGEKPRPDAVEL</sequence>
<dbReference type="Gene3D" id="2.60.40.10">
    <property type="entry name" value="Immunoglobulins"/>
    <property type="match status" value="10"/>
</dbReference>
<dbReference type="FunFam" id="2.60.40.10:FF:000197">
    <property type="entry name" value="Myomesin 1"/>
    <property type="match status" value="1"/>
</dbReference>
<dbReference type="Proteomes" id="UP000824540">
    <property type="component" value="Unassembled WGS sequence"/>
</dbReference>
<dbReference type="FunFam" id="2.60.40.10:FF:000107">
    <property type="entry name" value="Myosin, light chain kinase a"/>
    <property type="match status" value="1"/>
</dbReference>
<dbReference type="InterPro" id="IPR036116">
    <property type="entry name" value="FN3_sf"/>
</dbReference>
<reference evidence="5" key="1">
    <citation type="thesis" date="2021" institute="BYU ScholarsArchive" country="Provo, UT, USA">
        <title>Applications of and Algorithms for Genome Assembly and Genomic Analyses with an Emphasis on Marine Teleosts.</title>
        <authorList>
            <person name="Pickett B.D."/>
        </authorList>
    </citation>
    <scope>NUCLEOTIDE SEQUENCE</scope>
    <source>
        <strain evidence="5">HI-2016</strain>
    </source>
</reference>